<organism evidence="2 3">
    <name type="scientific">Candidatus Methylomirabilis limnetica</name>
    <dbReference type="NCBI Taxonomy" id="2033718"/>
    <lineage>
        <taxon>Bacteria</taxon>
        <taxon>Candidatus Methylomirabilota</taxon>
        <taxon>Candidatus Methylomirabilia</taxon>
        <taxon>Candidatus Methylomirabilales</taxon>
        <taxon>Candidatus Methylomirabilaceae</taxon>
        <taxon>Candidatus Methylomirabilis</taxon>
    </lineage>
</organism>
<reference evidence="2 3" key="1">
    <citation type="submission" date="2017-09" db="EMBL/GenBank/DDBJ databases">
        <title>Bloom of a denitrifying methanotroph, Candidatus Methylomirabilis limnetica, in a deep stratified lake.</title>
        <authorList>
            <person name="Graf J.S."/>
            <person name="Marchant H.K."/>
            <person name="Tienken D."/>
            <person name="Hach P.F."/>
            <person name="Brand A."/>
            <person name="Schubert C.J."/>
            <person name="Kuypers M.M."/>
            <person name="Milucka J."/>
        </authorList>
    </citation>
    <scope>NUCLEOTIDE SEQUENCE [LARGE SCALE GENOMIC DNA]</scope>
    <source>
        <strain evidence="2 3">Zug</strain>
    </source>
</reference>
<evidence type="ECO:0000313" key="3">
    <source>
        <dbReference type="Proteomes" id="UP000241436"/>
    </source>
</evidence>
<keyword evidence="1" id="KW-0175">Coiled coil</keyword>
<protein>
    <submittedName>
        <fullName evidence="2">Uncharacterized protein</fullName>
    </submittedName>
</protein>
<sequence length="231" mass="25781">MLLWSSAPPHAEQADPADPCAAIREQMSAHIALGTPDDLIRLQDVFNKAERELGRLQLKAPTEVSPQFAEKQYDLKEQQNRLVESGLVLRHLDRSGEETPIAGVDRPSAEEHASLSDELSGRIKALQTTIGALEKEIRLDQDKYRQCLVAERNNLAALLTARRVDLLARYAEFHDCHAADEPCLQYKLSVLCDLKPLVSGAERLPILRLIAEVRSRLNVGELTESISCESR</sequence>
<evidence type="ECO:0000313" key="2">
    <source>
        <dbReference type="EMBL" id="PTL35436.1"/>
    </source>
</evidence>
<evidence type="ECO:0000256" key="1">
    <source>
        <dbReference type="SAM" id="Coils"/>
    </source>
</evidence>
<dbReference type="Proteomes" id="UP000241436">
    <property type="component" value="Unassembled WGS sequence"/>
</dbReference>
<name>A0A2T4TWF7_9BACT</name>
<accession>A0A2T4TWF7</accession>
<feature type="coiled-coil region" evidence="1">
    <location>
        <begin position="116"/>
        <end position="143"/>
    </location>
</feature>
<reference evidence="3" key="2">
    <citation type="journal article" date="2018" name="Environ. Microbiol.">
        <title>Bloom of a denitrifying methanotroph, 'Candidatus Methylomirabilis limnetica', in a deep stratified lake.</title>
        <authorList>
            <person name="Graf J.S."/>
            <person name="Mayr M.J."/>
            <person name="Marchant H.K."/>
            <person name="Tienken D."/>
            <person name="Hach P.F."/>
            <person name="Brand A."/>
            <person name="Schubert C.J."/>
            <person name="Kuypers M.M."/>
            <person name="Milucka J."/>
        </authorList>
    </citation>
    <scope>NUCLEOTIDE SEQUENCE [LARGE SCALE GENOMIC DNA]</scope>
    <source>
        <strain evidence="3">Zug</strain>
    </source>
</reference>
<gene>
    <name evidence="2" type="ORF">CLG94_09185</name>
</gene>
<keyword evidence="3" id="KW-1185">Reference proteome</keyword>
<comment type="caution">
    <text evidence="2">The sequence shown here is derived from an EMBL/GenBank/DDBJ whole genome shotgun (WGS) entry which is preliminary data.</text>
</comment>
<dbReference type="AlphaFoldDB" id="A0A2T4TWF7"/>
<proteinExistence type="predicted"/>
<dbReference type="EMBL" id="NVQC01000023">
    <property type="protein sequence ID" value="PTL35436.1"/>
    <property type="molecule type" value="Genomic_DNA"/>
</dbReference>